<dbReference type="GeneID" id="300402904"/>
<dbReference type="PANTHER" id="PTHR40940:SF1">
    <property type="entry name" value="PROTEIN BATD"/>
    <property type="match status" value="1"/>
</dbReference>
<gene>
    <name evidence="3" type="ORF">PPN31114_00846</name>
</gene>
<proteinExistence type="predicted"/>
<evidence type="ECO:0000313" key="3">
    <source>
        <dbReference type="EMBL" id="VVD75520.1"/>
    </source>
</evidence>
<keyword evidence="4" id="KW-1185">Reference proteome</keyword>
<feature type="transmembrane region" description="Helical" evidence="1">
    <location>
        <begin position="328"/>
        <end position="349"/>
    </location>
</feature>
<dbReference type="EMBL" id="CABPSK010000001">
    <property type="protein sequence ID" value="VVD75520.1"/>
    <property type="molecule type" value="Genomic_DNA"/>
</dbReference>
<keyword evidence="1" id="KW-0812">Transmembrane</keyword>
<accession>A0A5E4SIJ9</accession>
<evidence type="ECO:0000259" key="2">
    <source>
        <dbReference type="Pfam" id="PF25607"/>
    </source>
</evidence>
<name>A0A5E4SIJ9_9BURK</name>
<keyword evidence="1" id="KW-1133">Transmembrane helix</keyword>
<evidence type="ECO:0000256" key="1">
    <source>
        <dbReference type="SAM" id="Phobius"/>
    </source>
</evidence>
<organism evidence="3 4">
    <name type="scientific">Pandoraea pneumonica</name>
    <dbReference type="NCBI Taxonomy" id="2508299"/>
    <lineage>
        <taxon>Bacteria</taxon>
        <taxon>Pseudomonadati</taxon>
        <taxon>Pseudomonadota</taxon>
        <taxon>Betaproteobacteria</taxon>
        <taxon>Burkholderiales</taxon>
        <taxon>Burkholderiaceae</taxon>
        <taxon>Pandoraea</taxon>
    </lineage>
</organism>
<dbReference type="InterPro" id="IPR057699">
    <property type="entry name" value="DUF7939"/>
</dbReference>
<feature type="domain" description="DUF7939" evidence="2">
    <location>
        <begin position="371"/>
        <end position="456"/>
    </location>
</feature>
<dbReference type="RefSeq" id="WP_174987655.1">
    <property type="nucleotide sequence ID" value="NZ_CABPSK010000001.1"/>
</dbReference>
<evidence type="ECO:0000313" key="4">
    <source>
        <dbReference type="Proteomes" id="UP000366945"/>
    </source>
</evidence>
<dbReference type="PANTHER" id="PTHR40940">
    <property type="entry name" value="PROTEIN BATD-RELATED"/>
    <property type="match status" value="1"/>
</dbReference>
<sequence length="478" mass="49895">MTSASFGAAAIRFAGRWRRALLLIQMGFCAIWLLMLGQAMAAPAPMARVEVTAQQPIRAGQQVNIDVMVLAPNFFMSAPAFPALEVPGAIVTLPDARALNGNQTIDGVTYATISKTYAFVAAEDGDFDLPQATIALTYARNDGAPQQATVTLPATRIRVGAGGVPKVSSSGTSNGGALLPVAALNVTQTLSPPPEHDVVQLRVGDTLVRTVATFAPGTQAMLIQPPKSNAPRGVRVFAADPKLSDGVSPNPGSPTAGGLRIDTFSYVFERKGTYTVPAITLDWTDPATGHASHSDAPPIRVVVAAGASAGDLAPSSSGFSIPQDAESIGVVLAGVAGLGVLGLVIWRSLPLWRTLRHRYRERRSSARANAKSLRSEVFQACRSNDAAAAYRLAQRWSREVTGARLTEWASGTGDADLIDAVSALETYCFARTDTASGAAEPRWNGAPLASAFERCASTASPDAAHASAIPALAPLNPF</sequence>
<dbReference type="InterPro" id="IPR025738">
    <property type="entry name" value="BatD"/>
</dbReference>
<dbReference type="Proteomes" id="UP000366945">
    <property type="component" value="Unassembled WGS sequence"/>
</dbReference>
<dbReference type="Pfam" id="PF25607">
    <property type="entry name" value="DUF7939"/>
    <property type="match status" value="1"/>
</dbReference>
<dbReference type="AlphaFoldDB" id="A0A5E4SIJ9"/>
<keyword evidence="1" id="KW-0472">Membrane</keyword>
<protein>
    <recommendedName>
        <fullName evidence="2">DUF7939 domain-containing protein</fullName>
    </recommendedName>
</protein>
<reference evidence="3 4" key="1">
    <citation type="submission" date="2019-08" db="EMBL/GenBank/DDBJ databases">
        <authorList>
            <person name="Peeters C."/>
        </authorList>
    </citation>
    <scope>NUCLEOTIDE SEQUENCE [LARGE SCALE GENOMIC DNA]</scope>
    <source>
        <strain evidence="3 4">LMG 31114</strain>
    </source>
</reference>